<comment type="caution">
    <text evidence="3">The sequence shown here is derived from an EMBL/GenBank/DDBJ whole genome shotgun (WGS) entry which is preliminary data.</text>
</comment>
<evidence type="ECO:0000313" key="4">
    <source>
        <dbReference type="Proteomes" id="UP000293360"/>
    </source>
</evidence>
<dbReference type="SUPFAM" id="SSF51322">
    <property type="entry name" value="Cyanovirin-N"/>
    <property type="match status" value="1"/>
</dbReference>
<feature type="signal peptide" evidence="1">
    <location>
        <begin position="1"/>
        <end position="19"/>
    </location>
</feature>
<reference evidence="3 4" key="1">
    <citation type="submission" date="2018-06" db="EMBL/GenBank/DDBJ databases">
        <title>Complete Genomes of Monosporascus.</title>
        <authorList>
            <person name="Robinson A.J."/>
            <person name="Natvig D.O."/>
        </authorList>
    </citation>
    <scope>NUCLEOTIDE SEQUENCE [LARGE SCALE GENOMIC DNA]</scope>
    <source>
        <strain evidence="3 4">CBS 110550</strain>
    </source>
</reference>
<keyword evidence="1" id="KW-0732">Signal</keyword>
<dbReference type="EMBL" id="QJNU01001574">
    <property type="protein sequence ID" value="RYO74943.1"/>
    <property type="molecule type" value="Genomic_DNA"/>
</dbReference>
<accession>A0A4Q4SSD5</accession>
<feature type="chain" id="PRO_5020298502" description="Cyanovirin-N domain-containing protein" evidence="1">
    <location>
        <begin position="20"/>
        <end position="78"/>
    </location>
</feature>
<dbReference type="Proteomes" id="UP000293360">
    <property type="component" value="Unassembled WGS sequence"/>
</dbReference>
<dbReference type="OrthoDB" id="4672515at2759"/>
<dbReference type="InterPro" id="IPR011058">
    <property type="entry name" value="Cyanovirin-N"/>
</dbReference>
<evidence type="ECO:0000259" key="2">
    <source>
        <dbReference type="Pfam" id="PF08881"/>
    </source>
</evidence>
<dbReference type="Gene3D" id="2.30.60.10">
    <property type="entry name" value="Cyanovirin-N"/>
    <property type="match status" value="1"/>
</dbReference>
<dbReference type="STRING" id="155417.A0A4Q4SSD5"/>
<dbReference type="InterPro" id="IPR036673">
    <property type="entry name" value="Cyanovirin-N_sf"/>
</dbReference>
<dbReference type="AlphaFoldDB" id="A0A4Q4SSD5"/>
<evidence type="ECO:0000256" key="1">
    <source>
        <dbReference type="SAM" id="SignalP"/>
    </source>
</evidence>
<feature type="domain" description="Cyanovirin-N" evidence="2">
    <location>
        <begin position="25"/>
        <end position="74"/>
    </location>
</feature>
<gene>
    <name evidence="3" type="ORF">DL764_010625</name>
</gene>
<organism evidence="3 4">
    <name type="scientific">Monosporascus ibericus</name>
    <dbReference type="NCBI Taxonomy" id="155417"/>
    <lineage>
        <taxon>Eukaryota</taxon>
        <taxon>Fungi</taxon>
        <taxon>Dikarya</taxon>
        <taxon>Ascomycota</taxon>
        <taxon>Pezizomycotina</taxon>
        <taxon>Sordariomycetes</taxon>
        <taxon>Xylariomycetidae</taxon>
        <taxon>Xylariales</taxon>
        <taxon>Xylariales incertae sedis</taxon>
        <taxon>Monosporascus</taxon>
    </lineage>
</organism>
<dbReference type="Pfam" id="PF08881">
    <property type="entry name" value="CVNH"/>
    <property type="match status" value="1"/>
</dbReference>
<name>A0A4Q4SSD5_9PEZI</name>
<evidence type="ECO:0000313" key="3">
    <source>
        <dbReference type="EMBL" id="RYO74943.1"/>
    </source>
</evidence>
<proteinExistence type="predicted"/>
<protein>
    <recommendedName>
        <fullName evidence="2">Cyanovirin-N domain-containing protein</fullName>
    </recommendedName>
</protein>
<keyword evidence="4" id="KW-1185">Reference proteome</keyword>
<sequence length="78" mass="8567">MKLLLLLALALSVLPLSHAFCPGGFERTCAYTVKMDIDGTALVVRADCDTADFEHRTTQLDLKYCIANHDGQVVAQKE</sequence>